<evidence type="ECO:0000313" key="3">
    <source>
        <dbReference type="Proteomes" id="UP000033393"/>
    </source>
</evidence>
<reference evidence="2 3" key="1">
    <citation type="submission" date="2015-02" db="EMBL/GenBank/DDBJ databases">
        <authorList>
            <person name="Ju K.-S."/>
            <person name="Doroghazi J.R."/>
            <person name="Metcalf W."/>
        </authorList>
    </citation>
    <scope>NUCLEOTIDE SEQUENCE [LARGE SCALE GENOMIC DNA]</scope>
    <source>
        <strain evidence="2 3">NRRL B-16140</strain>
    </source>
</reference>
<dbReference type="AlphaFoldDB" id="A0A0F0GYP1"/>
<dbReference type="OrthoDB" id="6045594at2"/>
<keyword evidence="3" id="KW-1185">Reference proteome</keyword>
<sequence length="157" mass="17409">MFNHDPIPRPSGPPASSTPVRDYMAAGGPGVSSDYVVVPRALAEAMPLPWQQHFTHLLAEFHRTYGHLNWPIYRVVPSRYEKLADLDEEQLAEVGAIMEIDSDGSLVYRDRSGRKIENAEDRTVLVSCLDPIPAEYANANQSTPPRGFPAPLGGERR</sequence>
<dbReference type="Proteomes" id="UP000033393">
    <property type="component" value="Unassembled WGS sequence"/>
</dbReference>
<accession>A0A0F0GYP1</accession>
<dbReference type="RefSeq" id="WP_045313340.1">
    <property type="nucleotide sequence ID" value="NZ_JYJG01000144.1"/>
</dbReference>
<dbReference type="EMBL" id="JYJG01000144">
    <property type="protein sequence ID" value="KJK47122.1"/>
    <property type="molecule type" value="Genomic_DNA"/>
</dbReference>
<evidence type="ECO:0000256" key="1">
    <source>
        <dbReference type="SAM" id="MobiDB-lite"/>
    </source>
</evidence>
<gene>
    <name evidence="2" type="ORF">UK23_21295</name>
</gene>
<comment type="caution">
    <text evidence="2">The sequence shown here is derived from an EMBL/GenBank/DDBJ whole genome shotgun (WGS) entry which is preliminary data.</text>
</comment>
<dbReference type="PATRIC" id="fig|68170.10.peg.5313"/>
<dbReference type="STRING" id="68170.GCA_000974445_02025"/>
<feature type="region of interest" description="Disordered" evidence="1">
    <location>
        <begin position="136"/>
        <end position="157"/>
    </location>
</feature>
<organism evidence="2 3">
    <name type="scientific">Lentzea aerocolonigenes</name>
    <name type="common">Lechevalieria aerocolonigenes</name>
    <name type="synonym">Saccharothrix aerocolonigenes</name>
    <dbReference type="NCBI Taxonomy" id="68170"/>
    <lineage>
        <taxon>Bacteria</taxon>
        <taxon>Bacillati</taxon>
        <taxon>Actinomycetota</taxon>
        <taxon>Actinomycetes</taxon>
        <taxon>Pseudonocardiales</taxon>
        <taxon>Pseudonocardiaceae</taxon>
        <taxon>Lentzea</taxon>
    </lineage>
</organism>
<evidence type="ECO:0000313" key="2">
    <source>
        <dbReference type="EMBL" id="KJK47122.1"/>
    </source>
</evidence>
<proteinExistence type="predicted"/>
<name>A0A0F0GYP1_LENAE</name>
<protein>
    <submittedName>
        <fullName evidence="2">Uncharacterized protein</fullName>
    </submittedName>
</protein>
<dbReference type="eggNOG" id="ENOG5033J5P">
    <property type="taxonomic scope" value="Bacteria"/>
</dbReference>